<evidence type="ECO:0000313" key="2">
    <source>
        <dbReference type="Proteomes" id="UP001232973"/>
    </source>
</evidence>
<keyword evidence="2" id="KW-1185">Reference proteome</keyword>
<proteinExistence type="predicted"/>
<organism evidence="1 2">
    <name type="scientific">Alicyclobacillus cycloheptanicus</name>
    <dbReference type="NCBI Taxonomy" id="1457"/>
    <lineage>
        <taxon>Bacteria</taxon>
        <taxon>Bacillati</taxon>
        <taxon>Bacillota</taxon>
        <taxon>Bacilli</taxon>
        <taxon>Bacillales</taxon>
        <taxon>Alicyclobacillaceae</taxon>
        <taxon>Alicyclobacillus</taxon>
    </lineage>
</organism>
<gene>
    <name evidence="1" type="ORF">J2S03_002491</name>
</gene>
<reference evidence="1 2" key="1">
    <citation type="submission" date="2023-07" db="EMBL/GenBank/DDBJ databases">
        <title>Genomic Encyclopedia of Type Strains, Phase IV (KMG-IV): sequencing the most valuable type-strain genomes for metagenomic binning, comparative biology and taxonomic classification.</title>
        <authorList>
            <person name="Goeker M."/>
        </authorList>
    </citation>
    <scope>NUCLEOTIDE SEQUENCE [LARGE SCALE GENOMIC DNA]</scope>
    <source>
        <strain evidence="1 2">DSM 4006</strain>
    </source>
</reference>
<sequence length="68" mass="7612">MAVYGRRPSETTLRIFKDLLAAMKTDPFNRKAAEGMQLPPKSESREKLFGRREAVRVSGSGCVKTVLK</sequence>
<dbReference type="Proteomes" id="UP001232973">
    <property type="component" value="Unassembled WGS sequence"/>
</dbReference>
<accession>A0ABT9XKP7</accession>
<dbReference type="EMBL" id="JAUSTP010000021">
    <property type="protein sequence ID" value="MDQ0190624.1"/>
    <property type="molecule type" value="Genomic_DNA"/>
</dbReference>
<name>A0ABT9XKP7_9BACL</name>
<comment type="caution">
    <text evidence="1">The sequence shown here is derived from an EMBL/GenBank/DDBJ whole genome shotgun (WGS) entry which is preliminary data.</text>
</comment>
<evidence type="ECO:0000313" key="1">
    <source>
        <dbReference type="EMBL" id="MDQ0190624.1"/>
    </source>
</evidence>
<protein>
    <submittedName>
        <fullName evidence="1">Uncharacterized protein</fullName>
    </submittedName>
</protein>